<feature type="compositionally biased region" description="Acidic residues" evidence="1">
    <location>
        <begin position="849"/>
        <end position="860"/>
    </location>
</feature>
<feature type="compositionally biased region" description="Low complexity" evidence="1">
    <location>
        <begin position="47"/>
        <end position="61"/>
    </location>
</feature>
<dbReference type="SUPFAM" id="SSF101447">
    <property type="entry name" value="Formin homology 2 domain (FH2 domain)"/>
    <property type="match status" value="1"/>
</dbReference>
<dbReference type="SMART" id="SM00869">
    <property type="entry name" value="Autotransporter"/>
    <property type="match status" value="1"/>
</dbReference>
<evidence type="ECO:0000256" key="1">
    <source>
        <dbReference type="SAM" id="MobiDB-lite"/>
    </source>
</evidence>
<dbReference type="Proteomes" id="UP000595296">
    <property type="component" value="Chromosome"/>
</dbReference>
<feature type="region of interest" description="Disordered" evidence="1">
    <location>
        <begin position="839"/>
        <end position="1371"/>
    </location>
</feature>
<protein>
    <recommendedName>
        <fullName evidence="2">Autotransporter domain-containing protein</fullName>
    </recommendedName>
</protein>
<dbReference type="InterPro" id="IPR036709">
    <property type="entry name" value="Autotransporte_beta_dom_sf"/>
</dbReference>
<reference evidence="3 4" key="1">
    <citation type="journal article" date="2021" name="Int. J. Syst. Evol. Microbiol.">
        <title>Characterization of a novel transitional group Rickettsia species (Rickettsia tillamookensis sp. nov.) from the western black-legged tick, Ixodes pacificus.</title>
        <authorList>
            <person name="Gauthier D.T."/>
            <person name="Karpathy S.E."/>
            <person name="Grizzard S.L."/>
            <person name="Batra D."/>
            <person name="Rowe L.A."/>
            <person name="Paddock C.D."/>
        </authorList>
    </citation>
    <scope>NUCLEOTIDE SEQUENCE [LARGE SCALE GENOMIC DNA]</scope>
    <source>
        <strain evidence="3 4">Tillamook 23</strain>
    </source>
</reference>
<feature type="compositionally biased region" description="Basic and acidic residues" evidence="1">
    <location>
        <begin position="1319"/>
        <end position="1368"/>
    </location>
</feature>
<evidence type="ECO:0000313" key="3">
    <source>
        <dbReference type="EMBL" id="QQV74582.1"/>
    </source>
</evidence>
<dbReference type="PANTHER" id="PTHR15439:SF0">
    <property type="entry name" value="CELL DIVISION CYCLE AND APOPTOSIS REGULATOR PROTEIN 1-RELATED"/>
    <property type="match status" value="1"/>
</dbReference>
<feature type="domain" description="Autotransporter" evidence="2">
    <location>
        <begin position="1439"/>
        <end position="1718"/>
    </location>
</feature>
<feature type="region of interest" description="Disordered" evidence="1">
    <location>
        <begin position="29"/>
        <end position="95"/>
    </location>
</feature>
<sequence>MSITGKLKSVLLTYSFVISISINLFTTGSEAAGGPPPPPPPPPPGWASQAASSNNTASGGQTTQPGASKSTSSSKKPSSSIKTPPPQSLEVPTPTGEFGKKYAKLINPDAAQVILMSSFPTKIISLIRDELTLKDFAADADKILTLFSKKNDEILGKAKEKYKELIKDPYIAQFVNTKNANQQTGDFLDSKLFDESQEEATLRLLSLEQLDAQRKQEILSKQGDILEQLKFIKENSEILGAYGKTASTDISKKLPKELPKILSQQGDILGQLRFIKENSEILGAYSKTASTDISKKLPKELPKILSQQGDILGQLRFIKENSEILGAYSKTASTDISKKLPKELPKILSQQGDILGQLKFINKNSEILGEHSKATLKDKLKELSKQLDKISSNQLVGFILDENKINTNLKNVPFSKKEVRELIDSLNNEILEKIFLQDDGTITEQDLTRILQKYKETDLIKNLTKAIVYIDGNESNETVNKTLEKGLENTTPEQRRLIVDVLTNNTRIRKALITKIDRERKQEENKKLKENTEGDPLLEGLKKALAQRKSTTQETIDKQIEESKREKETASTTGSENVWDRLKNMNNPDNQNDNQNTQDENNKGWKEDNQNAQDENNNDVDRITKAKQELEQAVNAATRKFSEMSSLLKDNTIKNATACQGYLKGAEDQLTLAEEKGKELIDNAAQAFAIIPKKYQDDMDENWQNYLLPEEITELTTLEAELKTLKSKQNKFGKFTSKTDLSEFRTKQEELQILSERLREGVVTKQKKQLVQNYVDEMVTNAKKAVEKIETTLEDLNKKKENKHNNAESSPLISKEILEAQELLKEAEKTLEHIQFKHKIAQQRHADSSDEDSDDDDWDNDTDKKATTRKEELENKRKQELENAKKAVEQAQKDLENATARDAERKQQEAEAKHQEELKRKQDEANRKAAEDDAKRKAEQAETECLEDMVSMFKNAEDEAEQKEEAERQRQEELKRKQDEAERQRQEELKRKQDEAERQRQEELKRKQDEAERQRQEELKRKQDEAERQRQEELKRKQDEAERQRQEELKRKQDEAEHQRQEELKRKQDEAERQRQEELKRKQDEAERQRQEELKRKQDEAERQRQEELKRKQDEAEHQRQEELKRKQDEAERQRQEELKRKQDEAERQRQEELKRKQDEAERQRQEELKRKQDEAERQRQEELKRKQDEAERQRQEELKRKQDEAERQRQEELKRKQDEAERQRQEELKRKQDEAERQRQEELKRKQDEAERQRQEELKRKQDEAERQRQEELKRQQDEANRKAAEDEAKRKAEKAETECLEDMALMFKNAEDEAEQKEEAKRQGQEEQNRQEQERKRLADEEAEQKEKTTHTQEETEEKESKKDIVLESEDEAIDMSFKTEAIAEQDEATQRQQVSDDTSRKVAILVKATSTLHKPVHYNILSDRLKVAAIGAGDEEASINRGVWISGLYGINKQGTWKNIPKYQGRTTGVTIGADAEFINSHDVIGIAYSRLESQIKYNKKLGKTAVNGHLLSIYGLKELIKGFSLQAITSYGYNYIKNKSKSINNIIGKYQNNNLSFQTLLNYKYHTKYDLHFIPNIGFKYDYSRAGNYKEYNVDIENLMIQKKSNQAFESSIGGKIVFKPIATVNNIVLTPSLYGNIERHFNNKNTKVNAKVTFKGQTLQETIIIPKQPKLGYNIGSNILMSRKNINVLLEYNYYTHRKYQSHQGLIKLKVNL</sequence>
<feature type="compositionally biased region" description="Low complexity" evidence="1">
    <location>
        <begin position="584"/>
        <end position="599"/>
    </location>
</feature>
<dbReference type="PROSITE" id="PS51208">
    <property type="entry name" value="AUTOTRANSPORTER"/>
    <property type="match status" value="1"/>
</dbReference>
<organism evidence="3 4">
    <name type="scientific">Rickettsia tillamookensis</name>
    <dbReference type="NCBI Taxonomy" id="2761623"/>
    <lineage>
        <taxon>Bacteria</taxon>
        <taxon>Pseudomonadati</taxon>
        <taxon>Pseudomonadota</taxon>
        <taxon>Alphaproteobacteria</taxon>
        <taxon>Rickettsiales</taxon>
        <taxon>Rickettsiaceae</taxon>
        <taxon>Rickettsieae</taxon>
        <taxon>Rickettsia</taxon>
        <taxon>spotted fever group</taxon>
    </lineage>
</organism>
<feature type="compositionally biased region" description="Low complexity" evidence="1">
    <location>
        <begin position="68"/>
        <end position="82"/>
    </location>
</feature>
<dbReference type="SUPFAM" id="SSF103515">
    <property type="entry name" value="Autotransporter"/>
    <property type="match status" value="1"/>
</dbReference>
<dbReference type="EMBL" id="CP060138">
    <property type="protein sequence ID" value="QQV74582.1"/>
    <property type="molecule type" value="Genomic_DNA"/>
</dbReference>
<dbReference type="Gene3D" id="2.40.128.130">
    <property type="entry name" value="Autotransporter beta-domain"/>
    <property type="match status" value="1"/>
</dbReference>
<evidence type="ECO:0000313" key="4">
    <source>
        <dbReference type="Proteomes" id="UP000595296"/>
    </source>
</evidence>
<accession>A0A9E6MGH6</accession>
<feature type="region of interest" description="Disordered" evidence="1">
    <location>
        <begin position="546"/>
        <end position="618"/>
    </location>
</feature>
<feature type="compositionally biased region" description="Pro residues" evidence="1">
    <location>
        <begin position="34"/>
        <end position="45"/>
    </location>
</feature>
<gene>
    <name evidence="3" type="ORF">H6P87_00117</name>
</gene>
<evidence type="ECO:0000259" key="2">
    <source>
        <dbReference type="PROSITE" id="PS51208"/>
    </source>
</evidence>
<dbReference type="InterPro" id="IPR005546">
    <property type="entry name" value="Autotransporte_beta"/>
</dbReference>
<dbReference type="PANTHER" id="PTHR15439">
    <property type="entry name" value="RETINOBLASTOMA-BINDING PROTEIN 6"/>
    <property type="match status" value="1"/>
</dbReference>
<feature type="compositionally biased region" description="Basic and acidic residues" evidence="1">
    <location>
        <begin position="600"/>
        <end position="609"/>
    </location>
</feature>
<feature type="compositionally biased region" description="Basic and acidic residues" evidence="1">
    <location>
        <begin position="861"/>
        <end position="940"/>
    </location>
</feature>
<feature type="compositionally biased region" description="Basic and acidic residues" evidence="1">
    <location>
        <begin position="963"/>
        <end position="1299"/>
    </location>
</feature>
<proteinExistence type="predicted"/>
<dbReference type="Pfam" id="PF03797">
    <property type="entry name" value="Autotransporter"/>
    <property type="match status" value="1"/>
</dbReference>
<keyword evidence="4" id="KW-1185">Reference proteome</keyword>
<dbReference type="RefSeq" id="WP_202069618.1">
    <property type="nucleotide sequence ID" value="NZ_CP060138.2"/>
</dbReference>
<dbReference type="InterPro" id="IPR033489">
    <property type="entry name" value="RBBP6"/>
</dbReference>
<name>A0A9E6MGH6_9RICK</name>
<feature type="compositionally biased region" description="Basic and acidic residues" evidence="1">
    <location>
        <begin position="555"/>
        <end position="569"/>
    </location>
</feature>